<dbReference type="Proteomes" id="UP001352852">
    <property type="component" value="Unassembled WGS sequence"/>
</dbReference>
<dbReference type="PANTHER" id="PTHR13964:SF37">
    <property type="entry name" value="AT-RICH INTERACTIVE DOMAIN-CONTAINING PROTEIN 5B"/>
    <property type="match status" value="1"/>
</dbReference>
<protein>
    <recommendedName>
        <fullName evidence="5">ARID domain-containing protein</fullName>
    </recommendedName>
</protein>
<keyword evidence="1" id="KW-0805">Transcription regulation</keyword>
<reference evidence="6 7" key="1">
    <citation type="submission" date="2021-06" db="EMBL/GenBank/DDBJ databases">
        <authorList>
            <person name="Palmer J.M."/>
        </authorList>
    </citation>
    <scope>NUCLEOTIDE SEQUENCE [LARGE SCALE GENOMIC DNA]</scope>
    <source>
        <strain evidence="6 7">CL_MEX2019</strain>
        <tissue evidence="6">Muscle</tissue>
    </source>
</reference>
<dbReference type="SUPFAM" id="SSF46774">
    <property type="entry name" value="ARID-like"/>
    <property type="match status" value="1"/>
</dbReference>
<evidence type="ECO:0000256" key="3">
    <source>
        <dbReference type="ARBA" id="ARBA00023242"/>
    </source>
</evidence>
<gene>
    <name evidence="6" type="ORF">CHARACLAT_005761</name>
</gene>
<sequence>MRAPNLKGRPRKKKLSISQRRDSQGQALGQGSLGSTLGSAAVPAQDPSSPESKATTKVKPSCKTVPNGKLTTLGKQKPTGLSKKSSPDEKERGKEKEKEEKSEKKEQKKDEETSEESRAEEQAFLVELYKYMKERDTPIERIPFLGFKQINLWTMFQAAQKLGGYELITVRRQWKHVYDELGGNPSSTSAATCTRRHYER</sequence>
<keyword evidence="2" id="KW-0804">Transcription</keyword>
<dbReference type="InterPro" id="IPR051232">
    <property type="entry name" value="ARID/SWI1_ChromRemod"/>
</dbReference>
<dbReference type="InterPro" id="IPR036431">
    <property type="entry name" value="ARID_dom_sf"/>
</dbReference>
<accession>A0ABU7D565</accession>
<evidence type="ECO:0000313" key="7">
    <source>
        <dbReference type="Proteomes" id="UP001352852"/>
    </source>
</evidence>
<dbReference type="Pfam" id="PF01388">
    <property type="entry name" value="ARID"/>
    <property type="match status" value="1"/>
</dbReference>
<proteinExistence type="predicted"/>
<feature type="compositionally biased region" description="Basic and acidic residues" evidence="4">
    <location>
        <begin position="85"/>
        <end position="120"/>
    </location>
</feature>
<keyword evidence="3" id="KW-0539">Nucleus</keyword>
<dbReference type="Gene3D" id="1.10.150.60">
    <property type="entry name" value="ARID DNA-binding domain"/>
    <property type="match status" value="1"/>
</dbReference>
<evidence type="ECO:0000256" key="4">
    <source>
        <dbReference type="SAM" id="MobiDB-lite"/>
    </source>
</evidence>
<feature type="region of interest" description="Disordered" evidence="4">
    <location>
        <begin position="1"/>
        <end position="120"/>
    </location>
</feature>
<dbReference type="InterPro" id="IPR001606">
    <property type="entry name" value="ARID_dom"/>
</dbReference>
<feature type="compositionally biased region" description="Polar residues" evidence="4">
    <location>
        <begin position="46"/>
        <end position="55"/>
    </location>
</feature>
<evidence type="ECO:0000313" key="6">
    <source>
        <dbReference type="EMBL" id="MED6270037.1"/>
    </source>
</evidence>
<dbReference type="PROSITE" id="PS51011">
    <property type="entry name" value="ARID"/>
    <property type="match status" value="1"/>
</dbReference>
<comment type="caution">
    <text evidence="6">The sequence shown here is derived from an EMBL/GenBank/DDBJ whole genome shotgun (WGS) entry which is preliminary data.</text>
</comment>
<name>A0ABU7D565_9TELE</name>
<keyword evidence="7" id="KW-1185">Reference proteome</keyword>
<evidence type="ECO:0000256" key="2">
    <source>
        <dbReference type="ARBA" id="ARBA00023163"/>
    </source>
</evidence>
<organism evidence="6 7">
    <name type="scientific">Characodon lateralis</name>
    <dbReference type="NCBI Taxonomy" id="208331"/>
    <lineage>
        <taxon>Eukaryota</taxon>
        <taxon>Metazoa</taxon>
        <taxon>Chordata</taxon>
        <taxon>Craniata</taxon>
        <taxon>Vertebrata</taxon>
        <taxon>Euteleostomi</taxon>
        <taxon>Actinopterygii</taxon>
        <taxon>Neopterygii</taxon>
        <taxon>Teleostei</taxon>
        <taxon>Neoteleostei</taxon>
        <taxon>Acanthomorphata</taxon>
        <taxon>Ovalentaria</taxon>
        <taxon>Atherinomorphae</taxon>
        <taxon>Cyprinodontiformes</taxon>
        <taxon>Goodeidae</taxon>
        <taxon>Characodon</taxon>
    </lineage>
</organism>
<evidence type="ECO:0000259" key="5">
    <source>
        <dbReference type="PROSITE" id="PS51011"/>
    </source>
</evidence>
<dbReference type="CDD" id="cd16869">
    <property type="entry name" value="ARID_ARID5"/>
    <property type="match status" value="1"/>
</dbReference>
<dbReference type="PANTHER" id="PTHR13964">
    <property type="entry name" value="RBP-RELATED"/>
    <property type="match status" value="1"/>
</dbReference>
<feature type="domain" description="ARID" evidence="5">
    <location>
        <begin position="118"/>
        <end position="200"/>
    </location>
</feature>
<dbReference type="EMBL" id="JAHUTJ010016681">
    <property type="protein sequence ID" value="MED6270037.1"/>
    <property type="molecule type" value="Genomic_DNA"/>
</dbReference>
<dbReference type="SMART" id="SM00501">
    <property type="entry name" value="BRIGHT"/>
    <property type="match status" value="1"/>
</dbReference>
<evidence type="ECO:0000256" key="1">
    <source>
        <dbReference type="ARBA" id="ARBA00023015"/>
    </source>
</evidence>
<dbReference type="SMART" id="SM01014">
    <property type="entry name" value="ARID"/>
    <property type="match status" value="1"/>
</dbReference>
<feature type="compositionally biased region" description="Low complexity" evidence="4">
    <location>
        <begin position="24"/>
        <end position="41"/>
    </location>
</feature>